<reference evidence="2" key="1">
    <citation type="journal article" date="2011" name="Nat. Biotechnol.">
        <title>The genomic sequence of the Chinese hamster ovary (CHO)-K1 cell line.</title>
        <authorList>
            <person name="Xu X."/>
            <person name="Nagarajan H."/>
            <person name="Lewis N.E."/>
            <person name="Pan S."/>
            <person name="Cai Z."/>
            <person name="Liu X."/>
            <person name="Chen W."/>
            <person name="Xie M."/>
            <person name="Wang W."/>
            <person name="Hammond S."/>
            <person name="Andersen M.R."/>
            <person name="Neff N."/>
            <person name="Passarelli B."/>
            <person name="Koh W."/>
            <person name="Fan H.C."/>
            <person name="Wang J."/>
            <person name="Gui Y."/>
            <person name="Lee K.H."/>
            <person name="Betenbaugh M.J."/>
            <person name="Quake S.R."/>
            <person name="Famili I."/>
            <person name="Palsson B.O."/>
            <person name="Wang J."/>
        </authorList>
    </citation>
    <scope>NUCLEOTIDE SEQUENCE [LARGE SCALE GENOMIC DNA]</scope>
    <source>
        <strain evidence="2">CHO K1 cell line</strain>
    </source>
</reference>
<organism evidence="1 2">
    <name type="scientific">Cricetulus griseus</name>
    <name type="common">Chinese hamster</name>
    <name type="synonym">Cricetulus barabensis griseus</name>
    <dbReference type="NCBI Taxonomy" id="10029"/>
    <lineage>
        <taxon>Eukaryota</taxon>
        <taxon>Metazoa</taxon>
        <taxon>Chordata</taxon>
        <taxon>Craniata</taxon>
        <taxon>Vertebrata</taxon>
        <taxon>Euteleostomi</taxon>
        <taxon>Mammalia</taxon>
        <taxon>Eutheria</taxon>
        <taxon>Euarchontoglires</taxon>
        <taxon>Glires</taxon>
        <taxon>Rodentia</taxon>
        <taxon>Myomorpha</taxon>
        <taxon>Muroidea</taxon>
        <taxon>Cricetidae</taxon>
        <taxon>Cricetinae</taxon>
        <taxon>Cricetulus</taxon>
    </lineage>
</organism>
<protein>
    <submittedName>
        <fullName evidence="1">Uncharacterized protein</fullName>
    </submittedName>
</protein>
<accession>G3H6C6</accession>
<dbReference type="AlphaFoldDB" id="G3H6C6"/>
<dbReference type="EMBL" id="JH000173">
    <property type="protein sequence ID" value="EGV96197.1"/>
    <property type="molecule type" value="Genomic_DNA"/>
</dbReference>
<evidence type="ECO:0000313" key="1">
    <source>
        <dbReference type="EMBL" id="EGV96197.1"/>
    </source>
</evidence>
<sequence length="57" mass="6089">MCLYMCLDPLQLQFENTGAAVLCGSLLPPGGYSLEQQHSRLCAVGITGEERLSASCL</sequence>
<name>G3H6C6_CRIGR</name>
<proteinExistence type="predicted"/>
<dbReference type="InParanoid" id="G3H6C6"/>
<dbReference type="Proteomes" id="UP000001075">
    <property type="component" value="Unassembled WGS sequence"/>
</dbReference>
<gene>
    <name evidence="1" type="ORF">I79_005881</name>
</gene>
<evidence type="ECO:0000313" key="2">
    <source>
        <dbReference type="Proteomes" id="UP000001075"/>
    </source>
</evidence>